<evidence type="ECO:0000256" key="3">
    <source>
        <dbReference type="ARBA" id="ARBA00005133"/>
    </source>
</evidence>
<dbReference type="InterPro" id="IPR006062">
    <property type="entry name" value="His_biosynth"/>
</dbReference>
<dbReference type="GO" id="GO:0000105">
    <property type="term" value="P:L-histidine biosynthetic process"/>
    <property type="evidence" value="ECO:0007669"/>
    <property type="project" value="UniProtKB-KW"/>
</dbReference>
<dbReference type="InterPro" id="IPR044524">
    <property type="entry name" value="Isoase_HisA-like"/>
</dbReference>
<comment type="subcellular location">
    <subcellularLocation>
        <location evidence="2">Cytoplasm</location>
    </subcellularLocation>
</comment>
<evidence type="ECO:0000256" key="6">
    <source>
        <dbReference type="ARBA" id="ARBA00018464"/>
    </source>
</evidence>
<dbReference type="Pfam" id="PF00977">
    <property type="entry name" value="His_biosynth"/>
    <property type="match status" value="1"/>
</dbReference>
<evidence type="ECO:0000256" key="11">
    <source>
        <dbReference type="RuleBase" id="RU003657"/>
    </source>
</evidence>
<keyword evidence="7" id="KW-0963">Cytoplasm</keyword>
<evidence type="ECO:0000256" key="1">
    <source>
        <dbReference type="ARBA" id="ARBA00000901"/>
    </source>
</evidence>
<reference evidence="12 13" key="1">
    <citation type="submission" date="2023-05" db="EMBL/GenBank/DDBJ databases">
        <title>A new hyperthermophilic archaea 'Ignisphaera cupida' sp. nov. and description of the family 'Ignisphaeraceae' fam. nov.</title>
        <authorList>
            <person name="Podosokorskaya O.A."/>
            <person name="Elcheninov A.G."/>
            <person name="Klukina A."/>
            <person name="Merkel A.Y."/>
        </authorList>
    </citation>
    <scope>NUCLEOTIDE SEQUENCE [LARGE SCALE GENOMIC DNA]</scope>
    <source>
        <strain evidence="12 13">4213-co</strain>
    </source>
</reference>
<keyword evidence="10 12" id="KW-0413">Isomerase</keyword>
<evidence type="ECO:0000256" key="7">
    <source>
        <dbReference type="ARBA" id="ARBA00022490"/>
    </source>
</evidence>
<proteinExistence type="inferred from homology"/>
<keyword evidence="8 11" id="KW-0028">Amino-acid biosynthesis</keyword>
<evidence type="ECO:0000256" key="9">
    <source>
        <dbReference type="ARBA" id="ARBA00023102"/>
    </source>
</evidence>
<dbReference type="CDD" id="cd04732">
    <property type="entry name" value="HisA"/>
    <property type="match status" value="1"/>
</dbReference>
<accession>A0ABD4Z5T6</accession>
<evidence type="ECO:0000313" key="12">
    <source>
        <dbReference type="EMBL" id="MDK6028377.1"/>
    </source>
</evidence>
<dbReference type="InterPro" id="IPR013785">
    <property type="entry name" value="Aldolase_TIM"/>
</dbReference>
<evidence type="ECO:0000313" key="13">
    <source>
        <dbReference type="Proteomes" id="UP001529235"/>
    </source>
</evidence>
<dbReference type="RefSeq" id="WP_285273342.1">
    <property type="nucleotide sequence ID" value="NZ_JASNVW010000001.1"/>
</dbReference>
<keyword evidence="13" id="KW-1185">Reference proteome</keyword>
<dbReference type="SUPFAM" id="SSF51366">
    <property type="entry name" value="Ribulose-phoshate binding barrel"/>
    <property type="match status" value="1"/>
</dbReference>
<evidence type="ECO:0000256" key="10">
    <source>
        <dbReference type="ARBA" id="ARBA00023235"/>
    </source>
</evidence>
<comment type="caution">
    <text evidence="12">The sequence shown here is derived from an EMBL/GenBank/DDBJ whole genome shotgun (WGS) entry which is preliminary data.</text>
</comment>
<dbReference type="PANTHER" id="PTHR43090">
    <property type="entry name" value="1-(5-PHOSPHORIBOSYL)-5-[(5-PHOSPHORIBOSYLAMINO)METHYLIDENEAMINO] IMIDAZOLE-4-CARBOXAMIDE ISOMERASE"/>
    <property type="match status" value="1"/>
</dbReference>
<comment type="catalytic activity">
    <reaction evidence="1">
        <text>1-(5-phospho-beta-D-ribosyl)-5-[(5-phospho-beta-D-ribosylamino)methylideneamino]imidazole-4-carboxamide = 5-[(5-phospho-1-deoxy-D-ribulos-1-ylimino)methylamino]-1-(5-phospho-beta-D-ribosyl)imidazole-4-carboxamide</text>
        <dbReference type="Rhea" id="RHEA:15469"/>
        <dbReference type="ChEBI" id="CHEBI:58435"/>
        <dbReference type="ChEBI" id="CHEBI:58525"/>
        <dbReference type="EC" id="5.3.1.16"/>
    </reaction>
</comment>
<dbReference type="Proteomes" id="UP001529235">
    <property type="component" value="Unassembled WGS sequence"/>
</dbReference>
<evidence type="ECO:0000256" key="2">
    <source>
        <dbReference type="ARBA" id="ARBA00004496"/>
    </source>
</evidence>
<evidence type="ECO:0000256" key="8">
    <source>
        <dbReference type="ARBA" id="ARBA00022605"/>
    </source>
</evidence>
<sequence length="231" mass="25285">MIVVPSIDISNGVAVKRVKGVKGTELVLGNPLEVGNKLFEAGYEYIHIVDLDAAEGSGDNESIVKKLCKMGFKWIQVGGGIRNADKASRLISYGASAVVISTIFFTNRNEFEKILSVVGGDKVIIALDYDNDYSVRIGGWSRKAVKIYDALNDVSNYNVKGVLFTYVEYEGSEKGIDRNVKIFASIVKGIKEYAGGISSINDLYELKSFGIDYAVVGMALYNRRLWGVKSV</sequence>
<evidence type="ECO:0000256" key="4">
    <source>
        <dbReference type="ARBA" id="ARBA00009667"/>
    </source>
</evidence>
<dbReference type="InterPro" id="IPR023016">
    <property type="entry name" value="HisA/PriA"/>
</dbReference>
<comment type="similarity">
    <text evidence="4 11">Belongs to the HisA/HisF family.</text>
</comment>
<evidence type="ECO:0000256" key="5">
    <source>
        <dbReference type="ARBA" id="ARBA00012550"/>
    </source>
</evidence>
<organism evidence="12 13">
    <name type="scientific">Ignisphaera cupida</name>
    <dbReference type="NCBI Taxonomy" id="3050454"/>
    <lineage>
        <taxon>Archaea</taxon>
        <taxon>Thermoproteota</taxon>
        <taxon>Thermoprotei</taxon>
        <taxon>Desulfurococcales</taxon>
        <taxon>Desulfurococcaceae</taxon>
        <taxon>Ignisphaera</taxon>
    </lineage>
</organism>
<protein>
    <recommendedName>
        <fullName evidence="6">1-(5-phosphoribosyl)-5-[(5-phosphoribosylamino)methylideneamino] imidazole-4-carboxamide isomerase</fullName>
        <ecNumber evidence="5">5.3.1.16</ecNumber>
    </recommendedName>
</protein>
<dbReference type="Gene3D" id="3.20.20.70">
    <property type="entry name" value="Aldolase class I"/>
    <property type="match status" value="1"/>
</dbReference>
<dbReference type="EMBL" id="JASNVW010000001">
    <property type="protein sequence ID" value="MDK6028377.1"/>
    <property type="molecule type" value="Genomic_DNA"/>
</dbReference>
<keyword evidence="9 11" id="KW-0368">Histidine biosynthesis</keyword>
<dbReference type="AlphaFoldDB" id="A0ABD4Z5T6"/>
<comment type="pathway">
    <text evidence="3">Amino-acid biosynthesis; L-histidine biosynthesis; L-histidine from 5-phospho-alpha-D-ribose 1-diphosphate: step 4/9.</text>
</comment>
<dbReference type="NCBIfam" id="NF010113">
    <property type="entry name" value="PRK13586.1"/>
    <property type="match status" value="1"/>
</dbReference>
<dbReference type="InterPro" id="IPR011060">
    <property type="entry name" value="RibuloseP-bd_barrel"/>
</dbReference>
<dbReference type="EC" id="5.3.1.16" evidence="5"/>
<gene>
    <name evidence="12" type="primary">hisA</name>
    <name evidence="12" type="ORF">QPL79_03245</name>
</gene>
<dbReference type="PANTHER" id="PTHR43090:SF2">
    <property type="entry name" value="1-(5-PHOSPHORIBOSYL)-5-[(5-PHOSPHORIBOSYLAMINO)METHYLIDENEAMINO] IMIDAZOLE-4-CARBOXAMIDE ISOMERASE"/>
    <property type="match status" value="1"/>
</dbReference>
<dbReference type="GO" id="GO:0003949">
    <property type="term" value="F:1-(5-phosphoribosyl)-5-[(5-phosphoribosylamino)methylideneamino]imidazole-4-carboxamide isomerase activity"/>
    <property type="evidence" value="ECO:0007669"/>
    <property type="project" value="UniProtKB-EC"/>
</dbReference>
<name>A0ABD4Z5T6_9CREN</name>
<dbReference type="GO" id="GO:0005737">
    <property type="term" value="C:cytoplasm"/>
    <property type="evidence" value="ECO:0007669"/>
    <property type="project" value="UniProtKB-SubCell"/>
</dbReference>